<dbReference type="PANTHER" id="PTHR34399">
    <property type="entry name" value="AVIDIN-RELATED"/>
    <property type="match status" value="1"/>
</dbReference>
<keyword evidence="2" id="KW-0964">Secreted</keyword>
<dbReference type="GO" id="GO:0005576">
    <property type="term" value="C:extracellular region"/>
    <property type="evidence" value="ECO:0007669"/>
    <property type="project" value="UniProtKB-SubCell"/>
</dbReference>
<keyword evidence="6" id="KW-1185">Reference proteome</keyword>
<dbReference type="AlphaFoldDB" id="A0A7L3G6V3"/>
<protein>
    <submittedName>
        <fullName evidence="5">AVID protein</fullName>
    </submittedName>
</protein>
<dbReference type="PROSITE" id="PS51326">
    <property type="entry name" value="AVIDIN_2"/>
    <property type="match status" value="1"/>
</dbReference>
<evidence type="ECO:0000256" key="2">
    <source>
        <dbReference type="ARBA" id="ARBA00022525"/>
    </source>
</evidence>
<evidence type="ECO:0000313" key="6">
    <source>
        <dbReference type="Proteomes" id="UP000528690"/>
    </source>
</evidence>
<evidence type="ECO:0000313" key="5">
    <source>
        <dbReference type="EMBL" id="NXT87570.1"/>
    </source>
</evidence>
<dbReference type="Pfam" id="PF01382">
    <property type="entry name" value="Avidin"/>
    <property type="match status" value="1"/>
</dbReference>
<dbReference type="EMBL" id="VZTV01014682">
    <property type="protein sequence ID" value="NXT87570.1"/>
    <property type="molecule type" value="Genomic_DNA"/>
</dbReference>
<dbReference type="GO" id="GO:0009374">
    <property type="term" value="F:biotin binding"/>
    <property type="evidence" value="ECO:0007669"/>
    <property type="project" value="InterPro"/>
</dbReference>
<dbReference type="SUPFAM" id="SSF50876">
    <property type="entry name" value="Avidin/streptavidin"/>
    <property type="match status" value="1"/>
</dbReference>
<dbReference type="InterPro" id="IPR036896">
    <property type="entry name" value="Avidin-like_sf"/>
</dbReference>
<gene>
    <name evidence="5" type="primary">Avd_3</name>
    <name evidence="5" type="ORF">ANHRUF_R11663</name>
</gene>
<keyword evidence="3" id="KW-0732">Signal</keyword>
<comment type="subcellular location">
    <subcellularLocation>
        <location evidence="1">Secreted</location>
    </subcellularLocation>
</comment>
<dbReference type="InterPro" id="IPR005468">
    <property type="entry name" value="Avidin/str"/>
</dbReference>
<dbReference type="OrthoDB" id="9354216at2759"/>
<evidence type="ECO:0000256" key="1">
    <source>
        <dbReference type="ARBA" id="ARBA00004613"/>
    </source>
</evidence>
<accession>A0A7L3G6V3</accession>
<feature type="non-terminal residue" evidence="5">
    <location>
        <position position="62"/>
    </location>
</feature>
<dbReference type="PANTHER" id="PTHR34399:SF3">
    <property type="entry name" value="AVID PROTEIN-RELATED"/>
    <property type="match status" value="1"/>
</dbReference>
<evidence type="ECO:0000256" key="4">
    <source>
        <dbReference type="SAM" id="MobiDB-lite"/>
    </source>
</evidence>
<dbReference type="InterPro" id="IPR051764">
    <property type="entry name" value="Avidin/Streptavidin-rel"/>
</dbReference>
<feature type="non-terminal residue" evidence="5">
    <location>
        <position position="1"/>
    </location>
</feature>
<dbReference type="Proteomes" id="UP000528690">
    <property type="component" value="Unassembled WGS sequence"/>
</dbReference>
<feature type="region of interest" description="Disordered" evidence="4">
    <location>
        <begin position="42"/>
        <end position="62"/>
    </location>
</feature>
<proteinExistence type="predicted"/>
<sequence>QPPGTRLLVPQLCNLTGWWENELGSRMHMSAADRQGNFSSEYHTAVSRAQKPIKQSPLIGSQ</sequence>
<organism evidence="5 6">
    <name type="scientific">Anhinga rufa</name>
    <name type="common">African darter</name>
    <dbReference type="NCBI Taxonomy" id="317792"/>
    <lineage>
        <taxon>Eukaryota</taxon>
        <taxon>Metazoa</taxon>
        <taxon>Chordata</taxon>
        <taxon>Craniata</taxon>
        <taxon>Vertebrata</taxon>
        <taxon>Euteleostomi</taxon>
        <taxon>Archelosauria</taxon>
        <taxon>Archosauria</taxon>
        <taxon>Dinosauria</taxon>
        <taxon>Saurischia</taxon>
        <taxon>Theropoda</taxon>
        <taxon>Coelurosauria</taxon>
        <taxon>Aves</taxon>
        <taxon>Neognathae</taxon>
        <taxon>Neoaves</taxon>
        <taxon>Aequornithes</taxon>
        <taxon>Suliformes</taxon>
        <taxon>Anhingidae</taxon>
        <taxon>Anhinga</taxon>
    </lineage>
</organism>
<dbReference type="Gene3D" id="2.40.128.30">
    <property type="entry name" value="Avidin-like"/>
    <property type="match status" value="1"/>
</dbReference>
<reference evidence="5 6" key="1">
    <citation type="submission" date="2019-09" db="EMBL/GenBank/DDBJ databases">
        <title>Bird 10,000 Genomes (B10K) Project - Family phase.</title>
        <authorList>
            <person name="Zhang G."/>
        </authorList>
    </citation>
    <scope>NUCLEOTIDE SEQUENCE [LARGE SCALE GENOMIC DNA]</scope>
    <source>
        <strain evidence="5">B10K-DU-029-28</strain>
    </source>
</reference>
<evidence type="ECO:0000256" key="3">
    <source>
        <dbReference type="ARBA" id="ARBA00022729"/>
    </source>
</evidence>
<name>A0A7L3G6V3_9AVES</name>
<comment type="caution">
    <text evidence="5">The sequence shown here is derived from an EMBL/GenBank/DDBJ whole genome shotgun (WGS) entry which is preliminary data.</text>
</comment>